<dbReference type="Gene3D" id="3.40.50.1820">
    <property type="entry name" value="alpha/beta hydrolase"/>
    <property type="match status" value="1"/>
</dbReference>
<organism evidence="7">
    <name type="scientific">Hydra vulgaris</name>
    <name type="common">Hydra</name>
    <name type="synonym">Hydra attenuata</name>
    <dbReference type="NCBI Taxonomy" id="6087"/>
    <lineage>
        <taxon>Eukaryota</taxon>
        <taxon>Metazoa</taxon>
        <taxon>Cnidaria</taxon>
        <taxon>Hydrozoa</taxon>
        <taxon>Hydroidolina</taxon>
        <taxon>Anthoathecata</taxon>
        <taxon>Aplanulata</taxon>
        <taxon>Hydridae</taxon>
        <taxon>Hydra</taxon>
    </lineage>
</organism>
<dbReference type="Pfam" id="PF05577">
    <property type="entry name" value="Peptidase_S28"/>
    <property type="match status" value="1"/>
</dbReference>
<dbReference type="InterPro" id="IPR008758">
    <property type="entry name" value="Peptidase_S28"/>
</dbReference>
<comment type="similarity">
    <text evidence="1">Belongs to the peptidase S28 family.</text>
</comment>
<proteinExistence type="evidence at transcript level"/>
<keyword evidence="5" id="KW-0325">Glycoprotein</keyword>
<sequence length="510" mass="57810">LDSIRYYFHLTPNKMLLLKVASLLLLLTNLSTGDDHIPLFINGRPKGGFMGTPKVKNQFLLNNIEPQWFTQKLNHFDDADDSTWKQRYYVNDEYFDGGPVFLMIGGEGSLSSLWVNVGAMVDYAKQHSALILGLEHRFYGESHPLSDMSTENLKYLSSEQALADLAHFRNEMALKYSLNDKNRWIAFGGSYPGALAAWLRYKYQHLIYGAIASSAPIYAQLNFPQYLEVSTNSLSSSRCRANVNAATKILESYLTTEEGLMKLSKDFKTCKPITNDLRNIQNFANNAANNFFGVIQYNKDNREFEGAIGTNITIDVLCGIMTDTQLGDPYNRYVAVNSLIMNTYQQKCLDVSYEDYVESMKETDWGSSAGEGGRQWLYQTCTEFGYYQTTDSNKQVFGNMFPLDFFLKQCVDIFGDKFNESSISQGINWSNTNYGGYKMNAKRIVFPNGSIDPWHALSFTKNEKDMISVFINGTAHCANMYPSSPDDSAELIKARQFIGDLITKWLVTQE</sequence>
<dbReference type="AlphaFoldDB" id="T2M4V9"/>
<dbReference type="PANTHER" id="PTHR11010:SF117">
    <property type="entry name" value="SERINE PROTEASE 16"/>
    <property type="match status" value="1"/>
</dbReference>
<keyword evidence="3 6" id="KW-0732">Signal</keyword>
<dbReference type="InterPro" id="IPR042269">
    <property type="entry name" value="Ser_carbopepase_S28_SKS"/>
</dbReference>
<feature type="signal peptide" evidence="6">
    <location>
        <begin position="1"/>
        <end position="33"/>
    </location>
</feature>
<evidence type="ECO:0000313" key="7">
    <source>
        <dbReference type="EMBL" id="CDG67149.1"/>
    </source>
</evidence>
<dbReference type="InterPro" id="IPR029058">
    <property type="entry name" value="AB_hydrolase_fold"/>
</dbReference>
<evidence type="ECO:0000256" key="6">
    <source>
        <dbReference type="SAM" id="SignalP"/>
    </source>
</evidence>
<dbReference type="OrthoDB" id="1735038at2759"/>
<dbReference type="EMBL" id="HAAD01000917">
    <property type="protein sequence ID" value="CDG67149.1"/>
    <property type="molecule type" value="mRNA"/>
</dbReference>
<dbReference type="PANTHER" id="PTHR11010">
    <property type="entry name" value="PROTEASE S28 PRO-X CARBOXYPEPTIDASE-RELATED"/>
    <property type="match status" value="1"/>
</dbReference>
<accession>T2M4V9</accession>
<dbReference type="GO" id="GO:0006508">
    <property type="term" value="P:proteolysis"/>
    <property type="evidence" value="ECO:0007669"/>
    <property type="project" value="UniProtKB-KW"/>
</dbReference>
<dbReference type="Gene3D" id="1.20.120.980">
    <property type="entry name" value="Serine carboxypeptidase S28, SKS domain"/>
    <property type="match status" value="1"/>
</dbReference>
<dbReference type="FunFam" id="1.20.120.980:FF:000003">
    <property type="entry name" value="Serine protease 16"/>
    <property type="match status" value="1"/>
</dbReference>
<reference evidence="7" key="1">
    <citation type="journal article" date="2013" name="Genome Biol. Evol.">
        <title>Punctuated emergences of genetic and phenotypic innovations in eumetazoan, bilaterian, euteleostome, and hominidae ancestors.</title>
        <authorList>
            <person name="Wenger Y."/>
            <person name="Galliot B."/>
        </authorList>
    </citation>
    <scope>NUCLEOTIDE SEQUENCE</scope>
    <source>
        <tissue evidence="7">Whole animals</tissue>
    </source>
</reference>
<feature type="chain" id="PRO_5004591830" evidence="6">
    <location>
        <begin position="34"/>
        <end position="510"/>
    </location>
</feature>
<keyword evidence="2 7" id="KW-0645">Protease</keyword>
<feature type="non-terminal residue" evidence="7">
    <location>
        <position position="1"/>
    </location>
</feature>
<keyword evidence="4" id="KW-0378">Hydrolase</keyword>
<gene>
    <name evidence="7" type="primary">PRSS16</name>
</gene>
<name>T2M4V9_HYDVU</name>
<evidence type="ECO:0000256" key="5">
    <source>
        <dbReference type="ARBA" id="ARBA00023180"/>
    </source>
</evidence>
<evidence type="ECO:0000256" key="4">
    <source>
        <dbReference type="ARBA" id="ARBA00022801"/>
    </source>
</evidence>
<protein>
    <submittedName>
        <fullName evidence="7">Thymus-specific serine protease</fullName>
    </submittedName>
</protein>
<dbReference type="GO" id="GO:0070008">
    <property type="term" value="F:serine-type exopeptidase activity"/>
    <property type="evidence" value="ECO:0007669"/>
    <property type="project" value="InterPro"/>
</dbReference>
<evidence type="ECO:0000256" key="1">
    <source>
        <dbReference type="ARBA" id="ARBA00011079"/>
    </source>
</evidence>
<dbReference type="GO" id="GO:0008239">
    <property type="term" value="F:dipeptidyl-peptidase activity"/>
    <property type="evidence" value="ECO:0007669"/>
    <property type="project" value="TreeGrafter"/>
</dbReference>
<dbReference type="SUPFAM" id="SSF53474">
    <property type="entry name" value="alpha/beta-Hydrolases"/>
    <property type="match status" value="1"/>
</dbReference>
<evidence type="ECO:0000256" key="2">
    <source>
        <dbReference type="ARBA" id="ARBA00022670"/>
    </source>
</evidence>
<evidence type="ECO:0000256" key="3">
    <source>
        <dbReference type="ARBA" id="ARBA00022729"/>
    </source>
</evidence>